<evidence type="ECO:0000313" key="2">
    <source>
        <dbReference type="EMBL" id="ADE60751.1"/>
    </source>
</evidence>
<feature type="region of interest" description="Disordered" evidence="1">
    <location>
        <begin position="53"/>
        <end position="88"/>
    </location>
</feature>
<protein>
    <submittedName>
        <fullName evidence="2">Uncharacterized protein</fullName>
    </submittedName>
</protein>
<organism evidence="2">
    <name type="scientific">Vibrio sp. VP5(2010)</name>
    <dbReference type="NCBI Taxonomy" id="749334"/>
    <lineage>
        <taxon>Bacteria</taxon>
        <taxon>Pseudomonadati</taxon>
        <taxon>Pseudomonadota</taxon>
        <taxon>Gammaproteobacteria</taxon>
        <taxon>Vibrionales</taxon>
        <taxon>Vibrionaceae</taxon>
        <taxon>Vibrio</taxon>
    </lineage>
</organism>
<proteinExistence type="predicted"/>
<name>D5JEH3_9VIBR</name>
<dbReference type="AlphaFoldDB" id="D5JEH3"/>
<dbReference type="EMBL" id="GU272158">
    <property type="protein sequence ID" value="ADE60751.1"/>
    <property type="molecule type" value="Genomic_DNA"/>
</dbReference>
<gene>
    <name evidence="2" type="ORF">pV5-2-ORF1</name>
</gene>
<accession>D5JEH3</accession>
<keyword evidence="2" id="KW-0614">Plasmid</keyword>
<reference evidence="2" key="1">
    <citation type="journal article" date="2010" name="J. Microbiol. Biotechnol.">
        <title>A new ColE1-like plasmid group revealed by comparative analysis of the replication proficient fragments of Vibrionaceae plasmids.</title>
        <authorList>
            <person name="Pan L."/>
            <person name="Leung P.C."/>
            <person name="Gu J.D."/>
        </authorList>
    </citation>
    <scope>NUCLEOTIDE SEQUENCE</scope>
    <source>
        <strain evidence="2">VP5</strain>
        <plasmid evidence="2">pV5-2</plasmid>
    </source>
</reference>
<sequence>MTQGGGKFIFRYRSVITGELANCVPIFRGTPRTAFLFFAVFCAVQRLSNQNPTTIQPKSAQHHANNVESNGYPTEKQPKSMIEHVGCC</sequence>
<geneLocation type="plasmid" evidence="2">
    <name>pV5-2</name>
</geneLocation>
<feature type="compositionally biased region" description="Polar residues" evidence="1">
    <location>
        <begin position="53"/>
        <end position="72"/>
    </location>
</feature>
<evidence type="ECO:0000256" key="1">
    <source>
        <dbReference type="SAM" id="MobiDB-lite"/>
    </source>
</evidence>